<dbReference type="PANTHER" id="PTHR11932">
    <property type="entry name" value="CULLIN"/>
    <property type="match status" value="1"/>
</dbReference>
<dbReference type="InterPro" id="IPR036317">
    <property type="entry name" value="Cullin_homology_sf"/>
</dbReference>
<dbReference type="Pfam" id="PF10557">
    <property type="entry name" value="Cullin_Nedd8"/>
    <property type="match status" value="1"/>
</dbReference>
<feature type="compositionally biased region" description="Low complexity" evidence="2">
    <location>
        <begin position="181"/>
        <end position="193"/>
    </location>
</feature>
<dbReference type="Gene3D" id="3.30.230.130">
    <property type="entry name" value="Cullin, Chain C, Domain 2"/>
    <property type="match status" value="1"/>
</dbReference>
<dbReference type="SUPFAM" id="SSF46785">
    <property type="entry name" value="Winged helix' DNA-binding domain"/>
    <property type="match status" value="1"/>
</dbReference>
<comment type="similarity">
    <text evidence="1">Belongs to the cullin family.</text>
</comment>
<sequence>MLRDYDSSASLTAAFAMTPTSAELGVELGVKLLTAVHWPSYTPISLIPCPSLSEAIKAFDLYYTAKFPSRRLTWVHSLGRATLHAVFAGVAKTVVADAVHSNILLLTSEAQNAAKEEHMPPETESTTGQAAVSAGHDACPMPSQGFITGQELAVALGMPFGSLRAYLALLVQSKSYNLLRRLPSPRSTSSTPTPAVPRGPTDEAVTTADAGHCCHSSSSAPLAPEDRFTLNPDFMHAQSSLSLATPHSLSALCKTGGPSTTSIGEMSAFHSTIPNPTTSDTAQRQQIAAAIVSVMKKQRVLHFSELLELTRQQLSSRFQPSAQLIKVLVEDLVAREFLRRSDANISVLEYVA</sequence>
<dbReference type="Pfam" id="PF26557">
    <property type="entry name" value="Cullin_AB"/>
    <property type="match status" value="1"/>
</dbReference>
<evidence type="ECO:0000256" key="2">
    <source>
        <dbReference type="SAM" id="MobiDB-lite"/>
    </source>
</evidence>
<dbReference type="EMBL" id="CAEX01005446">
    <property type="protein sequence ID" value="CCD20395.1"/>
    <property type="molecule type" value="Genomic_DNA"/>
</dbReference>
<dbReference type="VEuPathDB" id="TriTrypDB:TvY486_0031930"/>
<name>F9WS57_TRYVY</name>
<dbReference type="Proteomes" id="UP000009027">
    <property type="component" value="Unassembled WGS sequence"/>
</dbReference>
<dbReference type="PROSITE" id="PS50069">
    <property type="entry name" value="CULLIN_2"/>
    <property type="match status" value="1"/>
</dbReference>
<proteinExistence type="inferred from homology"/>
<organism evidence="4 5">
    <name type="scientific">Trypanosoma vivax (strain Y486)</name>
    <dbReference type="NCBI Taxonomy" id="1055687"/>
    <lineage>
        <taxon>Eukaryota</taxon>
        <taxon>Discoba</taxon>
        <taxon>Euglenozoa</taxon>
        <taxon>Kinetoplastea</taxon>
        <taxon>Metakinetoplastina</taxon>
        <taxon>Trypanosomatida</taxon>
        <taxon>Trypanosomatidae</taxon>
        <taxon>Trypanosoma</taxon>
        <taxon>Duttonella</taxon>
    </lineage>
</organism>
<dbReference type="InterPro" id="IPR016158">
    <property type="entry name" value="Cullin_homology"/>
</dbReference>
<dbReference type="GO" id="GO:0006511">
    <property type="term" value="P:ubiquitin-dependent protein catabolic process"/>
    <property type="evidence" value="ECO:0007669"/>
    <property type="project" value="InterPro"/>
</dbReference>
<dbReference type="SMART" id="SM00884">
    <property type="entry name" value="Cullin_Nedd8"/>
    <property type="match status" value="1"/>
</dbReference>
<dbReference type="Gene3D" id="1.10.10.10">
    <property type="entry name" value="Winged helix-like DNA-binding domain superfamily/Winged helix DNA-binding domain"/>
    <property type="match status" value="1"/>
</dbReference>
<dbReference type="InterPro" id="IPR036390">
    <property type="entry name" value="WH_DNA-bd_sf"/>
</dbReference>
<dbReference type="InterPro" id="IPR059120">
    <property type="entry name" value="Cullin-like_AB"/>
</dbReference>
<dbReference type="InterPro" id="IPR019559">
    <property type="entry name" value="Cullin_neddylation_domain"/>
</dbReference>
<reference evidence="4 5" key="1">
    <citation type="journal article" date="2012" name="Proc. Natl. Acad. Sci. U.S.A.">
        <title>Antigenic diversity is generated by distinct evolutionary mechanisms in African trypanosome species.</title>
        <authorList>
            <person name="Jackson A.P."/>
            <person name="Berry A."/>
            <person name="Aslett M."/>
            <person name="Allison H.C."/>
            <person name="Burton P."/>
            <person name="Vavrova-Anderson J."/>
            <person name="Brown R."/>
            <person name="Browne H."/>
            <person name="Corton N."/>
            <person name="Hauser H."/>
            <person name="Gamble J."/>
            <person name="Gilderthorp R."/>
            <person name="Marcello L."/>
            <person name="McQuillan J."/>
            <person name="Otto T.D."/>
            <person name="Quail M.A."/>
            <person name="Sanders M.J."/>
            <person name="van Tonder A."/>
            <person name="Ginger M.L."/>
            <person name="Field M.C."/>
            <person name="Barry J.D."/>
            <person name="Hertz-Fowler C."/>
            <person name="Berriman M."/>
        </authorList>
    </citation>
    <scope>NUCLEOTIDE SEQUENCE</scope>
    <source>
        <strain evidence="4 5">Y486</strain>
    </source>
</reference>
<gene>
    <name evidence="4" type="ORF">TvY486_0031930</name>
</gene>
<evidence type="ECO:0000259" key="3">
    <source>
        <dbReference type="PROSITE" id="PS50069"/>
    </source>
</evidence>
<feature type="domain" description="Cullin family profile" evidence="3">
    <location>
        <begin position="1"/>
        <end position="171"/>
    </location>
</feature>
<dbReference type="GO" id="GO:0031625">
    <property type="term" value="F:ubiquitin protein ligase binding"/>
    <property type="evidence" value="ECO:0007669"/>
    <property type="project" value="InterPro"/>
</dbReference>
<dbReference type="InterPro" id="IPR045093">
    <property type="entry name" value="Cullin"/>
</dbReference>
<keyword evidence="5" id="KW-1185">Reference proteome</keyword>
<evidence type="ECO:0000256" key="1">
    <source>
        <dbReference type="PROSITE-ProRule" id="PRU00330"/>
    </source>
</evidence>
<dbReference type="SUPFAM" id="SSF75632">
    <property type="entry name" value="Cullin homology domain"/>
    <property type="match status" value="1"/>
</dbReference>
<protein>
    <recommendedName>
        <fullName evidence="3">Cullin family profile domain-containing protein</fullName>
    </recommendedName>
</protein>
<accession>F9WS57</accession>
<evidence type="ECO:0000313" key="4">
    <source>
        <dbReference type="EMBL" id="CCD20395.1"/>
    </source>
</evidence>
<dbReference type="AlphaFoldDB" id="F9WS57"/>
<dbReference type="InterPro" id="IPR036388">
    <property type="entry name" value="WH-like_DNA-bd_sf"/>
</dbReference>
<evidence type="ECO:0000313" key="5">
    <source>
        <dbReference type="Proteomes" id="UP000009027"/>
    </source>
</evidence>
<feature type="region of interest" description="Disordered" evidence="2">
    <location>
        <begin position="181"/>
        <end position="206"/>
    </location>
</feature>